<dbReference type="AlphaFoldDB" id="A0A235FEF4"/>
<dbReference type="Proteomes" id="UP000215059">
    <property type="component" value="Unassembled WGS sequence"/>
</dbReference>
<gene>
    <name evidence="3" type="ORF">CGZ90_04405</name>
</gene>
<dbReference type="InterPro" id="IPR028098">
    <property type="entry name" value="Glyco_trans_4-like_N"/>
</dbReference>
<evidence type="ECO:0000259" key="2">
    <source>
        <dbReference type="Pfam" id="PF13439"/>
    </source>
</evidence>
<dbReference type="PANTHER" id="PTHR12526:SF630">
    <property type="entry name" value="GLYCOSYLTRANSFERASE"/>
    <property type="match status" value="1"/>
</dbReference>
<dbReference type="CDD" id="cd03801">
    <property type="entry name" value="GT4_PimA-like"/>
    <property type="match status" value="1"/>
</dbReference>
<feature type="domain" description="Glycosyltransferase subfamily 4-like N-terminal" evidence="2">
    <location>
        <begin position="22"/>
        <end position="217"/>
    </location>
</feature>
<dbReference type="Pfam" id="PF00534">
    <property type="entry name" value="Glycos_transf_1"/>
    <property type="match status" value="1"/>
</dbReference>
<keyword evidence="4" id="KW-1185">Reference proteome</keyword>
<sequence length="420" mass="48024">MIEIGDSMKILLATYWYIPHLGGVWPLMCQMKEKLEKLGHEVDIFGNTPDGLAYHIVNKNLVIKKEELIPLVHTQLNPAKEPVLHTDKRTFNLETDRYYMELAACYFGLSQYDIIHTQDVISTWCLSRVKPAHVPLFASVHGVLARETIQYFKYLNPHATIDEIKKTLYWKHYYTLDKMGTHSADLIHTSSQWTHDIFIQDYQVPKERVVKFQYGIDIPAFLNQMEQPTDIQAPKGRKVIIFTGRLVDIKGVHILLPALSLLKGKRSDWECWIVGDGVMKDVLIQKTEEYGISDHVKFLGRRNDVPALLKKSDIFVIPSLQDNMPLSLIEAQLAGKAIICSDAGGLPEMVQHGVTGLVAGAGQERPLFLHLLSLLENDDLRIRLSSSVKKWALKFWSVDLMTERILAIYKQLLSRSLRKE</sequence>
<evidence type="ECO:0000259" key="1">
    <source>
        <dbReference type="Pfam" id="PF00534"/>
    </source>
</evidence>
<evidence type="ECO:0000313" key="3">
    <source>
        <dbReference type="EMBL" id="OYD59145.1"/>
    </source>
</evidence>
<evidence type="ECO:0000313" key="4">
    <source>
        <dbReference type="Proteomes" id="UP000215059"/>
    </source>
</evidence>
<dbReference type="Pfam" id="PF13439">
    <property type="entry name" value="Glyco_transf_4"/>
    <property type="match status" value="1"/>
</dbReference>
<name>A0A235FEF4_9BACL</name>
<dbReference type="InterPro" id="IPR001296">
    <property type="entry name" value="Glyco_trans_1"/>
</dbReference>
<dbReference type="GO" id="GO:0016757">
    <property type="term" value="F:glycosyltransferase activity"/>
    <property type="evidence" value="ECO:0007669"/>
    <property type="project" value="InterPro"/>
</dbReference>
<comment type="caution">
    <text evidence="3">The sequence shown here is derived from an EMBL/GenBank/DDBJ whole genome shotgun (WGS) entry which is preliminary data.</text>
</comment>
<feature type="domain" description="Glycosyl transferase family 1" evidence="1">
    <location>
        <begin position="227"/>
        <end position="391"/>
    </location>
</feature>
<proteinExistence type="predicted"/>
<dbReference type="OrthoDB" id="9815550at2"/>
<dbReference type="EMBL" id="NOII01000001">
    <property type="protein sequence ID" value="OYD59145.1"/>
    <property type="molecule type" value="Genomic_DNA"/>
</dbReference>
<dbReference type="SUPFAM" id="SSF53756">
    <property type="entry name" value="UDP-Glycosyltransferase/glycogen phosphorylase"/>
    <property type="match status" value="1"/>
</dbReference>
<accession>A0A235FEF4</accession>
<dbReference type="Gene3D" id="3.40.50.2000">
    <property type="entry name" value="Glycogen Phosphorylase B"/>
    <property type="match status" value="2"/>
</dbReference>
<protein>
    <recommendedName>
        <fullName evidence="5">Glycosyl transferase</fullName>
    </recommendedName>
</protein>
<dbReference type="PANTHER" id="PTHR12526">
    <property type="entry name" value="GLYCOSYLTRANSFERASE"/>
    <property type="match status" value="1"/>
</dbReference>
<evidence type="ECO:0008006" key="5">
    <source>
        <dbReference type="Google" id="ProtNLM"/>
    </source>
</evidence>
<organism evidence="3 4">
    <name type="scientific">Fictibacillus aquaticus</name>
    <dbReference type="NCBI Taxonomy" id="2021314"/>
    <lineage>
        <taxon>Bacteria</taxon>
        <taxon>Bacillati</taxon>
        <taxon>Bacillota</taxon>
        <taxon>Bacilli</taxon>
        <taxon>Bacillales</taxon>
        <taxon>Fictibacillaceae</taxon>
        <taxon>Fictibacillus</taxon>
    </lineage>
</organism>
<reference evidence="3 4" key="1">
    <citation type="submission" date="2017-07" db="EMBL/GenBank/DDBJ databases">
        <title>Fictibacillus sp. nov. GDSW-R2A3 Genome sequencing and assembly.</title>
        <authorList>
            <person name="Mayilraj S."/>
        </authorList>
    </citation>
    <scope>NUCLEOTIDE SEQUENCE [LARGE SCALE GENOMIC DNA]</scope>
    <source>
        <strain evidence="3 4">GDSW-R2A3</strain>
    </source>
</reference>